<gene>
    <name evidence="6" type="ORF">PHLGIDRAFT_98268</name>
</gene>
<dbReference type="Gene3D" id="1.20.58.480">
    <property type="match status" value="1"/>
</dbReference>
<dbReference type="GO" id="GO:0020037">
    <property type="term" value="F:heme binding"/>
    <property type="evidence" value="ECO:0007669"/>
    <property type="project" value="InterPro"/>
</dbReference>
<dbReference type="Proteomes" id="UP000053257">
    <property type="component" value="Unassembled WGS sequence"/>
</dbReference>
<dbReference type="SUPFAM" id="SSF140959">
    <property type="entry name" value="Indolic compounds 2,3-dioxygenase-like"/>
    <property type="match status" value="1"/>
</dbReference>
<dbReference type="EMBL" id="KN840440">
    <property type="protein sequence ID" value="KIP12318.1"/>
    <property type="molecule type" value="Genomic_DNA"/>
</dbReference>
<dbReference type="Pfam" id="PF01231">
    <property type="entry name" value="IDO"/>
    <property type="match status" value="1"/>
</dbReference>
<dbReference type="GO" id="GO:0019441">
    <property type="term" value="P:L-tryptophan catabolic process to kynurenine"/>
    <property type="evidence" value="ECO:0007669"/>
    <property type="project" value="InterPro"/>
</dbReference>
<dbReference type="GO" id="GO:0034354">
    <property type="term" value="P:'de novo' NAD+ biosynthetic process from L-tryptophan"/>
    <property type="evidence" value="ECO:0007669"/>
    <property type="project" value="TreeGrafter"/>
</dbReference>
<evidence type="ECO:0000256" key="3">
    <source>
        <dbReference type="ARBA" id="ARBA00023004"/>
    </source>
</evidence>
<reference evidence="6 7" key="1">
    <citation type="journal article" date="2014" name="PLoS Genet.">
        <title>Analysis of the Phlebiopsis gigantea genome, transcriptome and secretome provides insight into its pioneer colonization strategies of wood.</title>
        <authorList>
            <person name="Hori C."/>
            <person name="Ishida T."/>
            <person name="Igarashi K."/>
            <person name="Samejima M."/>
            <person name="Suzuki H."/>
            <person name="Master E."/>
            <person name="Ferreira P."/>
            <person name="Ruiz-Duenas F.J."/>
            <person name="Held B."/>
            <person name="Canessa P."/>
            <person name="Larrondo L.F."/>
            <person name="Schmoll M."/>
            <person name="Druzhinina I.S."/>
            <person name="Kubicek C.P."/>
            <person name="Gaskell J.A."/>
            <person name="Kersten P."/>
            <person name="St John F."/>
            <person name="Glasner J."/>
            <person name="Sabat G."/>
            <person name="Splinter BonDurant S."/>
            <person name="Syed K."/>
            <person name="Yadav J."/>
            <person name="Mgbeahuruike A.C."/>
            <person name="Kovalchuk A."/>
            <person name="Asiegbu F.O."/>
            <person name="Lackner G."/>
            <person name="Hoffmeister D."/>
            <person name="Rencoret J."/>
            <person name="Gutierrez A."/>
            <person name="Sun H."/>
            <person name="Lindquist E."/>
            <person name="Barry K."/>
            <person name="Riley R."/>
            <person name="Grigoriev I.V."/>
            <person name="Henrissat B."/>
            <person name="Kues U."/>
            <person name="Berka R.M."/>
            <person name="Martinez A.T."/>
            <person name="Covert S.F."/>
            <person name="Blanchette R.A."/>
            <person name="Cullen D."/>
        </authorList>
    </citation>
    <scope>NUCLEOTIDE SEQUENCE [LARGE SCALE GENOMIC DNA]</scope>
    <source>
        <strain evidence="6 7">11061_1 CR5-6</strain>
    </source>
</reference>
<dbReference type="STRING" id="745531.A0A0C3PWG3"/>
<organism evidence="6 7">
    <name type="scientific">Phlebiopsis gigantea (strain 11061_1 CR5-6)</name>
    <name type="common">White-rot fungus</name>
    <name type="synonym">Peniophora gigantea</name>
    <dbReference type="NCBI Taxonomy" id="745531"/>
    <lineage>
        <taxon>Eukaryota</taxon>
        <taxon>Fungi</taxon>
        <taxon>Dikarya</taxon>
        <taxon>Basidiomycota</taxon>
        <taxon>Agaricomycotina</taxon>
        <taxon>Agaricomycetes</taxon>
        <taxon>Polyporales</taxon>
        <taxon>Phanerochaetaceae</taxon>
        <taxon>Phlebiopsis</taxon>
    </lineage>
</organism>
<dbReference type="HOGENOM" id="CLU_010089_2_0_1"/>
<evidence type="ECO:0000313" key="7">
    <source>
        <dbReference type="Proteomes" id="UP000053257"/>
    </source>
</evidence>
<evidence type="ECO:0000256" key="4">
    <source>
        <dbReference type="PIRSR" id="PIRSR600898-1"/>
    </source>
</evidence>
<keyword evidence="4" id="KW-0349">Heme</keyword>
<sequence>MDIGNCLSLLNFLSAVDVRQLARSLRGSLTQDRTLCQIDFDVDANTGFFPPRPLPRLPEPFGIWEQAMADAQGTLGLGDDESPEALAKRATGEQWRSRVRSWPVLDTSDLHDIRYLQRAHMVLAFILHFYVHSTPTRDGCPTLHIPRSIAIPIVAVSDALGTAPVMTFADTVLWNWELIRPEMPLSADNIRYVNLLSGNETERAFYASSGAIELKGVEMLQIIESFMSLPSTADLAAINKIARDLSHLKTIIEELTDIFLAIKESVDPKAFYWHCRPWWVGSPSDGSSKPRWVFEGVADGKVKYAAGPSAGQSSVMHALDIFLDIDHKLQKKRQPTPSESNKKADIGFMERMRLYMPGLHREYLQYLTASPRSVRDVAQRHPSLRGPYNDVVAALKRLRDVHIRIVTLYVVTQSHSAPPSDIQMKERDGGRARGTGGMEASTLLKHGRDATTRAMI</sequence>
<feature type="binding site" description="proximal binding residue" evidence="4">
    <location>
        <position position="402"/>
    </location>
    <ligand>
        <name>heme b</name>
        <dbReference type="ChEBI" id="CHEBI:60344"/>
    </ligand>
    <ligandPart>
        <name>Fe</name>
        <dbReference type="ChEBI" id="CHEBI:18248"/>
    </ligandPart>
</feature>
<evidence type="ECO:0000313" key="6">
    <source>
        <dbReference type="EMBL" id="KIP12318.1"/>
    </source>
</evidence>
<feature type="region of interest" description="Disordered" evidence="5">
    <location>
        <begin position="416"/>
        <end position="438"/>
    </location>
</feature>
<dbReference type="AlphaFoldDB" id="A0A0C3PWG3"/>
<comment type="similarity">
    <text evidence="1">Belongs to the indoleamine 2,3-dioxygenase family.</text>
</comment>
<dbReference type="OrthoDB" id="540174at2759"/>
<dbReference type="PANTHER" id="PTHR28657:SF5">
    <property type="entry name" value="INDOLEAMINE 2,3-DIOXYGENASE"/>
    <property type="match status" value="1"/>
</dbReference>
<evidence type="ECO:0000256" key="1">
    <source>
        <dbReference type="ARBA" id="ARBA00007119"/>
    </source>
</evidence>
<keyword evidence="7" id="KW-1185">Reference proteome</keyword>
<evidence type="ECO:0000256" key="5">
    <source>
        <dbReference type="SAM" id="MobiDB-lite"/>
    </source>
</evidence>
<dbReference type="GO" id="GO:0046872">
    <property type="term" value="F:metal ion binding"/>
    <property type="evidence" value="ECO:0007669"/>
    <property type="project" value="UniProtKB-KW"/>
</dbReference>
<dbReference type="GO" id="GO:0033754">
    <property type="term" value="F:indoleamine 2,3-dioxygenase activity"/>
    <property type="evidence" value="ECO:0007669"/>
    <property type="project" value="TreeGrafter"/>
</dbReference>
<keyword evidence="3 4" id="KW-0408">Iron</keyword>
<dbReference type="GO" id="GO:0005737">
    <property type="term" value="C:cytoplasm"/>
    <property type="evidence" value="ECO:0007669"/>
    <property type="project" value="TreeGrafter"/>
</dbReference>
<dbReference type="InterPro" id="IPR000898">
    <property type="entry name" value="Indolamine_dOase"/>
</dbReference>
<evidence type="ECO:0000256" key="2">
    <source>
        <dbReference type="ARBA" id="ARBA00022723"/>
    </source>
</evidence>
<keyword evidence="2 4" id="KW-0479">Metal-binding</keyword>
<evidence type="ECO:0008006" key="8">
    <source>
        <dbReference type="Google" id="ProtNLM"/>
    </source>
</evidence>
<proteinExistence type="inferred from homology"/>
<name>A0A0C3PWG3_PHLG1</name>
<dbReference type="PANTHER" id="PTHR28657">
    <property type="entry name" value="INDOLEAMINE 2,3-DIOXYGENASE"/>
    <property type="match status" value="1"/>
</dbReference>
<dbReference type="InterPro" id="IPR037217">
    <property type="entry name" value="Trp/Indoleamine_2_3_dOase-like"/>
</dbReference>
<accession>A0A0C3PWG3</accession>
<protein>
    <recommendedName>
        <fullName evidence="8">Indoleamine 2,3-dioxygenase</fullName>
    </recommendedName>
</protein>